<keyword evidence="3" id="KW-1185">Reference proteome</keyword>
<dbReference type="Proteomes" id="UP000621237">
    <property type="component" value="Unassembled WGS sequence"/>
</dbReference>
<keyword evidence="1" id="KW-0175">Coiled coil</keyword>
<gene>
    <name evidence="2" type="ORF">H8R98_04235</name>
</gene>
<reference evidence="2 3" key="1">
    <citation type="submission" date="2020-08" db="EMBL/GenBank/DDBJ databases">
        <title>Genome public.</title>
        <authorList>
            <person name="Liu C."/>
            <person name="Sun Q."/>
        </authorList>
    </citation>
    <scope>NUCLEOTIDE SEQUENCE [LARGE SCALE GENOMIC DNA]</scope>
    <source>
        <strain evidence="2 3">M16</strain>
    </source>
</reference>
<feature type="coiled-coil region" evidence="1">
    <location>
        <begin position="880"/>
        <end position="1035"/>
    </location>
</feature>
<feature type="coiled-coil region" evidence="1">
    <location>
        <begin position="763"/>
        <end position="852"/>
    </location>
</feature>
<accession>A0ABR7EL12</accession>
<feature type="coiled-coil region" evidence="1">
    <location>
        <begin position="335"/>
        <end position="409"/>
    </location>
</feature>
<protein>
    <recommendedName>
        <fullName evidence="4">Chromosome segregation ATPase</fullName>
    </recommendedName>
</protein>
<dbReference type="RefSeq" id="WP_186835691.1">
    <property type="nucleotide sequence ID" value="NZ_JACOOV010000005.1"/>
</dbReference>
<feature type="coiled-coil region" evidence="1">
    <location>
        <begin position="1188"/>
        <end position="1233"/>
    </location>
</feature>
<evidence type="ECO:0000313" key="3">
    <source>
        <dbReference type="Proteomes" id="UP000621237"/>
    </source>
</evidence>
<evidence type="ECO:0008006" key="4">
    <source>
        <dbReference type="Google" id="ProtNLM"/>
    </source>
</evidence>
<comment type="caution">
    <text evidence="2">The sequence shown here is derived from an EMBL/GenBank/DDBJ whole genome shotgun (WGS) entry which is preliminary data.</text>
</comment>
<feature type="coiled-coil region" evidence="1">
    <location>
        <begin position="1060"/>
        <end position="1094"/>
    </location>
</feature>
<evidence type="ECO:0000256" key="1">
    <source>
        <dbReference type="SAM" id="Coils"/>
    </source>
</evidence>
<organism evidence="2 3">
    <name type="scientific">Blautia lenta</name>
    <dbReference type="NCBI Taxonomy" id="2763029"/>
    <lineage>
        <taxon>Bacteria</taxon>
        <taxon>Bacillati</taxon>
        <taxon>Bacillota</taxon>
        <taxon>Clostridia</taxon>
        <taxon>Lachnospirales</taxon>
        <taxon>Lachnospiraceae</taxon>
        <taxon>Blautia</taxon>
    </lineage>
</organism>
<proteinExistence type="predicted"/>
<dbReference type="EMBL" id="JACOOV010000005">
    <property type="protein sequence ID" value="MBC5653743.1"/>
    <property type="molecule type" value="Genomic_DNA"/>
</dbReference>
<evidence type="ECO:0000313" key="2">
    <source>
        <dbReference type="EMBL" id="MBC5653743.1"/>
    </source>
</evidence>
<feature type="coiled-coil region" evidence="1">
    <location>
        <begin position="558"/>
        <end position="585"/>
    </location>
</feature>
<sequence length="1462" mass="172686">MSKINKIRIINLNYNNNMKIDDEIFYLDGDNTLFNLRNGGGKSVIVQMVIAPFVNRRYRTLNDRTFDSYFTSSTPTYIMVEWKLDDGAGYLLTGMMVRKKERTSDEDSKEKLDIINFVHEYRLKNPYDINRIPIIEEKVDSRLIKSFINSKKLFEDLKKDRNLKFNYYDMNNSVATRSYFNKLQEYKINYKEWETIIRKINLKESGLSELFVNAKDSDGLVKEWFLPAVENKLNKDEDRIKNYVELVNSYIKQYKDNKSKIDRKEKIELFNELAKELLEISDNFILTIDKRKNIENTIANIIVFLKESYENKINEELKLEKFIDTLKKEINELSYEKESIDIYNKENEVKELELQLTQLNTVVNKSEVEIKNLNRKLNILECAKLHREYQNRSKELQQLEVELRILSEKNKDNEPKINNLGFTIKGVFNEKLNKVKEILRNKQNQKNSIINHKEIEEKKLSDNRSGINDLKSREGSLKSEIKSFNKIENLFNIRFNEGLSRNISGVYSDEDLIKFEKGITERKFYLEKKKKKLGEQSLKVKEELKSSESEKIKNIELKFKVNNNLDNKKMELEDLDNEIEKQKEIIKYIEFTEDKIFNKEEIISAFDKKINLLKEEELNLVRLCDKLSDELEKLKGGKVLELSKEIEGKLKNRDISIKYGMEWIKQNGFSYEKNIEIIKRNPFIPYSLIMNEKDIKSLEKEPLDVFTSTPISIINRLDLESELEGVNNDIISIKGINFFVSFNNKLLNEEELMKLITINEKELDRYTRMLADKKEAVKLYQDKRSSIVHSVLDKKYYLGLKESIVVLEAELIKLKQRELDLEKLITNFKETIQKLESSLRLAEDEININIEKLKGFKELCDEYKTYKKNKQLLDEVYEKIRVLNNAILQGEDNIKKLNLEINNIDESIRKYENDEEKVKDQLTRFSIYNEGEVIKKDIEDLLAEYEALNKEIFGTEKELKEKIVELNIKFTEVEDELNCKTDKYNLIESDYINEFYNLQKELEIKDLIEKEKEKNNNLNEQKNSINIEIAKEETIIEQLYKKLINEFGKVEPKDKSLLFEKNFSEEIAKLKLQIKDEERRKKKIVKEYSEINQNLINLSEFEDFKITLPEEVKISIEDFELYIGKTKRNLRLIRDDEANFEKELDKLIFEIKLKDQFKEEALFKEPIDTLKYLTGKPAEFKEQLNLVIDSYKMLMDKLLADIDLIEKEENKILESILEYIEEIQKNIDKIDDNSSITIGGKRIKMLNISIDSFSDNKELYRVKLKEYIETIRDRSLNELENNNNIEDIVSNRINTVRLYDEVIGISNVNIKLYKIEEDRQRSITWDEVSKNSGGEGFLSAFVVLSSLLSYMRKDESDIFNRKEDGKVIIMDNPFAQTSSAHLLKPLMDIAKKSNTQLICLTALGGDSIYNRFDNIYVLNLIPSKIKSGVKYLRSEHIKGEEEKEVEVVVSSRFKIEDQIRLF</sequence>
<name>A0ABR7EL12_9FIRM</name>